<feature type="transmembrane region" description="Helical" evidence="7">
    <location>
        <begin position="630"/>
        <end position="652"/>
    </location>
</feature>
<feature type="transmembrane region" description="Helical" evidence="7">
    <location>
        <begin position="702"/>
        <end position="721"/>
    </location>
</feature>
<dbReference type="PhylomeDB" id="A7SP71"/>
<dbReference type="PROSITE" id="PS50939">
    <property type="entry name" value="CYTOCHROME_B561"/>
    <property type="match status" value="1"/>
</dbReference>
<sequence>MTGIFGLFTRIIWASVVETFDRFWVDLKSVAVSGASGLPSTTPPLGRDFQISKKRPVPFTDQLVCNALSHSQISKSGCGKAKGCFSEPVQCTGSHDCTFLMTYQDNGSDVTFELSAKAGYAAMGFNYKQEMVTSVSNALCHSRKPVSNALMTYHRPISKSGCGKAKGCFSEPVQCTGSHDCTFLMTYQDNGSDVTFELSAKAGYAAMGFNYKQEMDATDSITCSTSASGAVEIRRYYLDHHRPTRYDIVSTTRYDTRYDTSNTSDIKAIEKSYADGIVKCRFTRKKAPQSPNMRNLNTNWYMIFAWSGVSTTGVLEYHHKNSSFTAEKVDMTKPALLVSGKPQPSASPSDKITKVGCGKTKACVSEPKNCRTSSDCQYLMTYTVENDDVIFHMSTSLGWSAIGFNSKPRMDDTDALICSRTATSGDSVGVAHYEITGYGKPVKNTQVYHNTYNSHRLLLIAGVSQYLQRPSLAAYAGVSQYLQQPSLAAYCRFSRKKQSLGMMDLNKKVYLIFARGQISAQGDLRQHSPREKSYTTDPVAITSLTDLKVTEGKDLSLLRGHAILMSIAWLVCASLSMFVARYMREVWGEIFGLKAWFQVHRGLMVLTLVFSVVGIVLAFVYAGGWSETKIAHPLIGMIVLALACIQPVMAYFRPKPGTDKRVVFNWAHRSVGVISLALAVVNCFLGVLLPHFELQTSGTYPLIAYCAGVGLVILFEIYLACKARSQSSANLEAKADIRNEDVEVKTKQVKPVEQYKSLKKIVMGFLCLLVLGVTLALIALVVTRPLEE</sequence>
<dbReference type="HOGENOM" id="CLU_356146_0_0_1"/>
<gene>
    <name evidence="11" type="ORF">NEMVEDRAFT_v1g215272</name>
</gene>
<keyword evidence="4" id="KW-0249">Electron transport</keyword>
<evidence type="ECO:0000256" key="1">
    <source>
        <dbReference type="ARBA" id="ARBA00004370"/>
    </source>
</evidence>
<dbReference type="SMART" id="SM00664">
    <property type="entry name" value="DoH"/>
    <property type="match status" value="2"/>
</dbReference>
<evidence type="ECO:0000259" key="10">
    <source>
        <dbReference type="PROSITE" id="PS50939"/>
    </source>
</evidence>
<evidence type="ECO:0000259" key="9">
    <source>
        <dbReference type="PROSITE" id="PS50836"/>
    </source>
</evidence>
<proteinExistence type="predicted"/>
<dbReference type="PANTHER" id="PTHR46902">
    <property type="entry name" value="DOMON DOMAIN-CONTAINING PROTEIN FRRS1L"/>
    <property type="match status" value="1"/>
</dbReference>
<evidence type="ECO:0000256" key="8">
    <source>
        <dbReference type="SAM" id="SignalP"/>
    </source>
</evidence>
<dbReference type="Gene3D" id="1.20.120.1770">
    <property type="match status" value="1"/>
</dbReference>
<dbReference type="AlphaFoldDB" id="A7SP71"/>
<keyword evidence="12" id="KW-1185">Reference proteome</keyword>
<evidence type="ECO:0000256" key="7">
    <source>
        <dbReference type="SAM" id="Phobius"/>
    </source>
</evidence>
<dbReference type="CDD" id="cd08760">
    <property type="entry name" value="Cyt_b561_FRRS1_like"/>
    <property type="match status" value="1"/>
</dbReference>
<dbReference type="InterPro" id="IPR005018">
    <property type="entry name" value="DOMON_domain"/>
</dbReference>
<keyword evidence="6 7" id="KW-0472">Membrane</keyword>
<reference evidence="11 12" key="1">
    <citation type="journal article" date="2007" name="Science">
        <title>Sea anemone genome reveals ancestral eumetazoan gene repertoire and genomic organization.</title>
        <authorList>
            <person name="Putnam N.H."/>
            <person name="Srivastava M."/>
            <person name="Hellsten U."/>
            <person name="Dirks B."/>
            <person name="Chapman J."/>
            <person name="Salamov A."/>
            <person name="Terry A."/>
            <person name="Shapiro H."/>
            <person name="Lindquist E."/>
            <person name="Kapitonov V.V."/>
            <person name="Jurka J."/>
            <person name="Genikhovich G."/>
            <person name="Grigoriev I.V."/>
            <person name="Lucas S.M."/>
            <person name="Steele R.E."/>
            <person name="Finnerty J.R."/>
            <person name="Technau U."/>
            <person name="Martindale M.Q."/>
            <person name="Rokhsar D.S."/>
        </authorList>
    </citation>
    <scope>NUCLEOTIDE SEQUENCE [LARGE SCALE GENOMIC DNA]</scope>
    <source>
        <strain evidence="12">CH2 X CH6</strain>
    </source>
</reference>
<feature type="transmembrane region" description="Helical" evidence="7">
    <location>
        <begin position="761"/>
        <end position="782"/>
    </location>
</feature>
<protein>
    <recommendedName>
        <fullName evidence="13">Ferric-chelate reductase 1</fullName>
    </recommendedName>
</protein>
<dbReference type="Pfam" id="PF03351">
    <property type="entry name" value="DOMON"/>
    <property type="match status" value="1"/>
</dbReference>
<evidence type="ECO:0000313" key="11">
    <source>
        <dbReference type="EMBL" id="EDO34476.1"/>
    </source>
</evidence>
<dbReference type="OMA" id="IMADDDM"/>
<keyword evidence="5 7" id="KW-1133">Transmembrane helix</keyword>
<feature type="domain" description="DOMON" evidence="9">
    <location>
        <begin position="179"/>
        <end position="308"/>
    </location>
</feature>
<feature type="transmembrane region" description="Helical" evidence="7">
    <location>
        <begin position="562"/>
        <end position="582"/>
    </location>
</feature>
<dbReference type="CDD" id="cd09628">
    <property type="entry name" value="DOMON_SDR_2_like"/>
    <property type="match status" value="2"/>
</dbReference>
<feature type="signal peptide" evidence="8">
    <location>
        <begin position="1"/>
        <end position="19"/>
    </location>
</feature>
<evidence type="ECO:0000256" key="5">
    <source>
        <dbReference type="ARBA" id="ARBA00022989"/>
    </source>
</evidence>
<keyword evidence="2" id="KW-0813">Transport</keyword>
<dbReference type="InterPro" id="IPR006593">
    <property type="entry name" value="Cyt_b561/ferric_Rdtase_TM"/>
</dbReference>
<accession>A7SP71</accession>
<keyword evidence="3 7" id="KW-0812">Transmembrane</keyword>
<dbReference type="Proteomes" id="UP000001593">
    <property type="component" value="Unassembled WGS sequence"/>
</dbReference>
<dbReference type="STRING" id="45351.A7SP71"/>
<dbReference type="InParanoid" id="A7SP71"/>
<evidence type="ECO:0008006" key="13">
    <source>
        <dbReference type="Google" id="ProtNLM"/>
    </source>
</evidence>
<evidence type="ECO:0000256" key="2">
    <source>
        <dbReference type="ARBA" id="ARBA00022448"/>
    </source>
</evidence>
<evidence type="ECO:0000256" key="3">
    <source>
        <dbReference type="ARBA" id="ARBA00022692"/>
    </source>
</evidence>
<evidence type="ECO:0000313" key="12">
    <source>
        <dbReference type="Proteomes" id="UP000001593"/>
    </source>
</evidence>
<dbReference type="eggNOG" id="KOG4293">
    <property type="taxonomic scope" value="Eukaryota"/>
</dbReference>
<dbReference type="GO" id="GO:1900449">
    <property type="term" value="P:regulation of glutamate receptor signaling pathway"/>
    <property type="evidence" value="ECO:0007669"/>
    <property type="project" value="InterPro"/>
</dbReference>
<dbReference type="EMBL" id="DS469729">
    <property type="protein sequence ID" value="EDO34476.1"/>
    <property type="molecule type" value="Genomic_DNA"/>
</dbReference>
<feature type="domain" description="Cytochrome b561" evidence="10">
    <location>
        <begin position="525"/>
        <end position="725"/>
    </location>
</feature>
<feature type="transmembrane region" description="Helical" evidence="7">
    <location>
        <begin position="603"/>
        <end position="624"/>
    </location>
</feature>
<organism evidence="11 12">
    <name type="scientific">Nematostella vectensis</name>
    <name type="common">Starlet sea anemone</name>
    <dbReference type="NCBI Taxonomy" id="45351"/>
    <lineage>
        <taxon>Eukaryota</taxon>
        <taxon>Metazoa</taxon>
        <taxon>Cnidaria</taxon>
        <taxon>Anthozoa</taxon>
        <taxon>Hexacorallia</taxon>
        <taxon>Actiniaria</taxon>
        <taxon>Edwardsiidae</taxon>
        <taxon>Nematostella</taxon>
    </lineage>
</organism>
<dbReference type="PROSITE" id="PS50836">
    <property type="entry name" value="DOMON"/>
    <property type="match status" value="1"/>
</dbReference>
<feature type="chain" id="PRO_5002712201" description="Ferric-chelate reductase 1" evidence="8">
    <location>
        <begin position="20"/>
        <end position="788"/>
    </location>
</feature>
<evidence type="ECO:0000256" key="4">
    <source>
        <dbReference type="ARBA" id="ARBA00022982"/>
    </source>
</evidence>
<keyword evidence="8" id="KW-0732">Signal</keyword>
<feature type="transmembrane region" description="Helical" evidence="7">
    <location>
        <begin position="673"/>
        <end position="690"/>
    </location>
</feature>
<dbReference type="Pfam" id="PF03188">
    <property type="entry name" value="Cytochrom_B561"/>
    <property type="match status" value="1"/>
</dbReference>
<comment type="subcellular location">
    <subcellularLocation>
        <location evidence="1">Membrane</location>
    </subcellularLocation>
</comment>
<dbReference type="InterPro" id="IPR042789">
    <property type="entry name" value="FRRS1L"/>
</dbReference>
<dbReference type="PANTHER" id="PTHR46902:SF1">
    <property type="entry name" value="DOMON DOMAIN-CONTAINING PROTEIN FRRS1L"/>
    <property type="match status" value="1"/>
</dbReference>
<name>A7SP71_NEMVE</name>
<dbReference type="GO" id="GO:0016020">
    <property type="term" value="C:membrane"/>
    <property type="evidence" value="ECO:0000318"/>
    <property type="project" value="GO_Central"/>
</dbReference>
<evidence type="ECO:0000256" key="6">
    <source>
        <dbReference type="ARBA" id="ARBA00023136"/>
    </source>
</evidence>
<dbReference type="SMART" id="SM00665">
    <property type="entry name" value="B561"/>
    <property type="match status" value="1"/>
</dbReference>